<reference evidence="1 2" key="1">
    <citation type="journal article" date="2013" name="Genome Announc.">
        <title>Complete genome sequence of Simiduia agarivorans SA1(T), a marine bacterium able to degrade a variety of polysaccharides.</title>
        <authorList>
            <person name="Lin S.Y."/>
            <person name="Shieh W.Y."/>
            <person name="Chen J.S."/>
            <person name="Tang S.L."/>
        </authorList>
    </citation>
    <scope>NUCLEOTIDE SEQUENCE [LARGE SCALE GENOMIC DNA]</scope>
    <source>
        <strain evidence="2">DSM 21679 / JCM 13881 / BCRC 17597 / SA1</strain>
    </source>
</reference>
<dbReference type="EMBL" id="CP003746">
    <property type="protein sequence ID" value="AFU98640.1"/>
    <property type="molecule type" value="Genomic_DNA"/>
</dbReference>
<gene>
    <name evidence="1" type="ordered locus">M5M_07225</name>
</gene>
<keyword evidence="2" id="KW-1185">Reference proteome</keyword>
<name>K4KK89_SIMAS</name>
<dbReference type="HOGENOM" id="CLU_3011878_0_0_6"/>
<dbReference type="SUPFAM" id="SSF56784">
    <property type="entry name" value="HAD-like"/>
    <property type="match status" value="1"/>
</dbReference>
<dbReference type="KEGG" id="saga:M5M_07225"/>
<evidence type="ECO:0000313" key="1">
    <source>
        <dbReference type="EMBL" id="AFU98640.1"/>
    </source>
</evidence>
<sequence length="56" mass="5891">MVVEDTHTGVQAGVAAGMPVFWYGGEVMAQMQGDVTPFAHMAELPSLLKSRGVLDG</sequence>
<organism evidence="1 2">
    <name type="scientific">Simiduia agarivorans (strain DSM 21679 / JCM 13881 / BCRC 17597 / SA1)</name>
    <dbReference type="NCBI Taxonomy" id="1117647"/>
    <lineage>
        <taxon>Bacteria</taxon>
        <taxon>Pseudomonadati</taxon>
        <taxon>Pseudomonadota</taxon>
        <taxon>Gammaproteobacteria</taxon>
        <taxon>Cellvibrionales</taxon>
        <taxon>Cellvibrionaceae</taxon>
        <taxon>Simiduia</taxon>
    </lineage>
</organism>
<protein>
    <submittedName>
        <fullName evidence="1">Uncharacterized protein</fullName>
    </submittedName>
</protein>
<dbReference type="eggNOG" id="COG0637">
    <property type="taxonomic scope" value="Bacteria"/>
</dbReference>
<dbReference type="AlphaFoldDB" id="K4KK89"/>
<evidence type="ECO:0000313" key="2">
    <source>
        <dbReference type="Proteomes" id="UP000000466"/>
    </source>
</evidence>
<proteinExistence type="predicted"/>
<dbReference type="Proteomes" id="UP000000466">
    <property type="component" value="Chromosome"/>
</dbReference>
<dbReference type="Gene3D" id="3.40.50.1000">
    <property type="entry name" value="HAD superfamily/HAD-like"/>
    <property type="match status" value="1"/>
</dbReference>
<dbReference type="InterPro" id="IPR023214">
    <property type="entry name" value="HAD_sf"/>
</dbReference>
<dbReference type="InterPro" id="IPR036412">
    <property type="entry name" value="HAD-like_sf"/>
</dbReference>
<accession>K4KK89</accession>